<dbReference type="Gene3D" id="1.20.58.320">
    <property type="entry name" value="TPR-like"/>
    <property type="match status" value="1"/>
</dbReference>
<organism evidence="1 2">
    <name type="scientific">Sphingomonas colocasiae</name>
    <dbReference type="NCBI Taxonomy" id="1848973"/>
    <lineage>
        <taxon>Bacteria</taxon>
        <taxon>Pseudomonadati</taxon>
        <taxon>Pseudomonadota</taxon>
        <taxon>Alphaproteobacteria</taxon>
        <taxon>Sphingomonadales</taxon>
        <taxon>Sphingomonadaceae</taxon>
        <taxon>Sphingomonas</taxon>
    </lineage>
</organism>
<proteinExistence type="predicted"/>
<accession>A0ABS7PML9</accession>
<reference evidence="1 2" key="1">
    <citation type="submission" date="2021-08" db="EMBL/GenBank/DDBJ databases">
        <authorList>
            <person name="Tuo L."/>
        </authorList>
    </citation>
    <scope>NUCLEOTIDE SEQUENCE [LARGE SCALE GENOMIC DNA]</scope>
    <source>
        <strain evidence="1 2">JCM 31229</strain>
    </source>
</reference>
<dbReference type="Pfam" id="PF06041">
    <property type="entry name" value="DUF924"/>
    <property type="match status" value="1"/>
</dbReference>
<evidence type="ECO:0000313" key="2">
    <source>
        <dbReference type="Proteomes" id="UP000706039"/>
    </source>
</evidence>
<keyword evidence="2" id="KW-1185">Reference proteome</keyword>
<dbReference type="Proteomes" id="UP000706039">
    <property type="component" value="Unassembled WGS sequence"/>
</dbReference>
<comment type="caution">
    <text evidence="1">The sequence shown here is derived from an EMBL/GenBank/DDBJ whole genome shotgun (WGS) entry which is preliminary data.</text>
</comment>
<name>A0ABS7PML9_9SPHN</name>
<dbReference type="InterPro" id="IPR010323">
    <property type="entry name" value="DUF924"/>
</dbReference>
<protein>
    <submittedName>
        <fullName evidence="1">DUF924 domain-containing protein</fullName>
    </submittedName>
</protein>
<gene>
    <name evidence="1" type="ORF">K7G82_09610</name>
</gene>
<dbReference type="Gene3D" id="1.25.40.10">
    <property type="entry name" value="Tetratricopeptide repeat domain"/>
    <property type="match status" value="1"/>
</dbReference>
<dbReference type="InterPro" id="IPR011990">
    <property type="entry name" value="TPR-like_helical_dom_sf"/>
</dbReference>
<evidence type="ECO:0000313" key="1">
    <source>
        <dbReference type="EMBL" id="MBY8822549.1"/>
    </source>
</evidence>
<sequence>MSAEIDDILAYWFDELGPDRWWTRSDQTDETIRDRFEPLWQAWRSRTAESFLGSARDALAGVILFDQFPRNIFRGSADAFSTDPLALAIARGAVDRRLDDALSQDERSFLYMPFMHSEDLDDQDRALLLFTALGNQNSLDYAHKHHDVIARFGRFPHRNAVLGRAMRPGEEAAAKEGANW</sequence>
<dbReference type="RefSeq" id="WP_222989622.1">
    <property type="nucleotide sequence ID" value="NZ_JAINVV010000004.1"/>
</dbReference>
<dbReference type="SUPFAM" id="SSF48452">
    <property type="entry name" value="TPR-like"/>
    <property type="match status" value="1"/>
</dbReference>
<dbReference type="EMBL" id="JAINVV010000004">
    <property type="protein sequence ID" value="MBY8822549.1"/>
    <property type="molecule type" value="Genomic_DNA"/>
</dbReference>